<dbReference type="CDD" id="cd20303">
    <property type="entry name" value="cupin_ChrR_1"/>
    <property type="match status" value="1"/>
</dbReference>
<accession>A0ABU7HT72</accession>
<dbReference type="RefSeq" id="WP_330075492.1">
    <property type="nucleotide sequence ID" value="NZ_JAZDQJ010000017.1"/>
</dbReference>
<reference evidence="2 3" key="1">
    <citation type="submission" date="2024-01" db="EMBL/GenBank/DDBJ databases">
        <title>Unpublished Manusciprt.</title>
        <authorList>
            <person name="Duman M."/>
            <person name="Valdes E.G."/>
            <person name="Ajmi N."/>
            <person name="Altun S."/>
            <person name="Saticioglu I.B."/>
        </authorList>
    </citation>
    <scope>NUCLEOTIDE SEQUENCE [LARGE SCALE GENOMIC DNA]</scope>
    <source>
        <strain evidence="2 3">148P</strain>
    </source>
</reference>
<feature type="domain" description="ChrR-like cupin" evidence="1">
    <location>
        <begin position="15"/>
        <end position="116"/>
    </location>
</feature>
<dbReference type="InterPro" id="IPR011051">
    <property type="entry name" value="RmlC_Cupin_sf"/>
</dbReference>
<dbReference type="SUPFAM" id="SSF51182">
    <property type="entry name" value="RmlC-like cupins"/>
    <property type="match status" value="1"/>
</dbReference>
<gene>
    <name evidence="2" type="ORF">V0R50_15985</name>
</gene>
<evidence type="ECO:0000313" key="2">
    <source>
        <dbReference type="EMBL" id="MEE1934730.1"/>
    </source>
</evidence>
<dbReference type="Gene3D" id="2.60.120.10">
    <property type="entry name" value="Jelly Rolls"/>
    <property type="match status" value="1"/>
</dbReference>
<dbReference type="Pfam" id="PF12973">
    <property type="entry name" value="Cupin_7"/>
    <property type="match status" value="1"/>
</dbReference>
<name>A0ABU7HT72_9PSED</name>
<dbReference type="InterPro" id="IPR014710">
    <property type="entry name" value="RmlC-like_jellyroll"/>
</dbReference>
<dbReference type="EMBL" id="JAZDQJ010000017">
    <property type="protein sequence ID" value="MEE1934730.1"/>
    <property type="molecule type" value="Genomic_DNA"/>
</dbReference>
<dbReference type="Proteomes" id="UP001335100">
    <property type="component" value="Unassembled WGS sequence"/>
</dbReference>
<keyword evidence="3" id="KW-1185">Reference proteome</keyword>
<proteinExistence type="predicted"/>
<protein>
    <submittedName>
        <fullName evidence="2">Cupin domain-containing protein</fullName>
    </submittedName>
</protein>
<organism evidence="2 3">
    <name type="scientific">Pseudomonas ulcerans</name>
    <dbReference type="NCBI Taxonomy" id="3115852"/>
    <lineage>
        <taxon>Bacteria</taxon>
        <taxon>Pseudomonadati</taxon>
        <taxon>Pseudomonadota</taxon>
        <taxon>Gammaproteobacteria</taxon>
        <taxon>Pseudomonadales</taxon>
        <taxon>Pseudomonadaceae</taxon>
        <taxon>Pseudomonas</taxon>
    </lineage>
</organism>
<evidence type="ECO:0000259" key="1">
    <source>
        <dbReference type="Pfam" id="PF12973"/>
    </source>
</evidence>
<comment type="caution">
    <text evidence="2">The sequence shown here is derived from an EMBL/GenBank/DDBJ whole genome shotgun (WGS) entry which is preliminary data.</text>
</comment>
<dbReference type="InterPro" id="IPR025979">
    <property type="entry name" value="ChrR-like_cupin_dom"/>
</dbReference>
<evidence type="ECO:0000313" key="3">
    <source>
        <dbReference type="Proteomes" id="UP001335100"/>
    </source>
</evidence>
<sequence length="218" mass="23794">MSTLNEHLNANLDQPAFMHGSTLPWLASPLPGVERRPLYRLGGEQARATSLVRYAPGSRFSPHRHGLGEEFVVLEGVFEDEHGHYPAGSYVRNPPGSEHAPGSAEGCMIFVRLRQFHPLDEQQEVREIPAGGDALLFENAFERVWVRDFQPGAPVRIGNARGLEVLGLAGELEGAGFRLVPLDWMRLPAGQDLLGRAGAEGARVWVKDAALDLGIPGH</sequence>